<feature type="transmembrane region" description="Helical" evidence="4">
    <location>
        <begin position="99"/>
        <end position="118"/>
    </location>
</feature>
<dbReference type="PATRIC" id="fig|187330.3.peg.273"/>
<dbReference type="InterPro" id="IPR025110">
    <property type="entry name" value="AMP-bd_C"/>
</dbReference>
<dbReference type="Proteomes" id="UP000037848">
    <property type="component" value="Unassembled WGS sequence"/>
</dbReference>
<dbReference type="Pfam" id="PF00501">
    <property type="entry name" value="AMP-binding"/>
    <property type="match status" value="1"/>
</dbReference>
<keyword evidence="4" id="KW-1133">Transmembrane helix</keyword>
<dbReference type="PANTHER" id="PTHR43201:SF5">
    <property type="entry name" value="MEDIUM-CHAIN ACYL-COA LIGASE ACSF2, MITOCHONDRIAL"/>
    <property type="match status" value="1"/>
</dbReference>
<keyword evidence="4" id="KW-0472">Membrane</keyword>
<dbReference type="InterPro" id="IPR020845">
    <property type="entry name" value="AMP-binding_CS"/>
</dbReference>
<keyword evidence="4" id="KW-0812">Transmembrane</keyword>
<dbReference type="RefSeq" id="WP_054203968.1">
    <property type="nucleotide sequence ID" value="NZ_LHPH01000001.1"/>
</dbReference>
<dbReference type="EMBL" id="LHPH01000001">
    <property type="protein sequence ID" value="KPH65594.1"/>
    <property type="molecule type" value="Genomic_DNA"/>
</dbReference>
<dbReference type="Gene3D" id="3.30.300.30">
    <property type="match status" value="1"/>
</dbReference>
<evidence type="ECO:0000313" key="7">
    <source>
        <dbReference type="EMBL" id="KPH65594.1"/>
    </source>
</evidence>
<evidence type="ECO:0000313" key="8">
    <source>
        <dbReference type="Proteomes" id="UP000037848"/>
    </source>
</evidence>
<evidence type="ECO:0000259" key="6">
    <source>
        <dbReference type="Pfam" id="PF13193"/>
    </source>
</evidence>
<keyword evidence="8" id="KW-1185">Reference proteome</keyword>
<dbReference type="FunFam" id="2.30.38.10:FF:000003">
    <property type="entry name" value="Vibriobactin-specific 2,3-dihydroxybenzoate-AMP ligase"/>
    <property type="match status" value="1"/>
</dbReference>
<dbReference type="PANTHER" id="PTHR43201">
    <property type="entry name" value="ACYL-COA SYNTHETASE"/>
    <property type="match status" value="1"/>
</dbReference>
<evidence type="ECO:0000256" key="3">
    <source>
        <dbReference type="ARBA" id="ARBA00022598"/>
    </source>
</evidence>
<dbReference type="GO" id="GO:0006631">
    <property type="term" value="P:fatty acid metabolic process"/>
    <property type="evidence" value="ECO:0007669"/>
    <property type="project" value="TreeGrafter"/>
</dbReference>
<dbReference type="InterPro" id="IPR042099">
    <property type="entry name" value="ANL_N_sf"/>
</dbReference>
<protein>
    <submittedName>
        <fullName evidence="7">2,3-dihydroxybenzoyl adenylate synthase</fullName>
    </submittedName>
</protein>
<evidence type="ECO:0000256" key="2">
    <source>
        <dbReference type="ARBA" id="ARBA00006432"/>
    </source>
</evidence>
<sequence length="570" mass="62499">MTEFVPTEAGLYAWPEEISRKYKEQGVWGNENFANWLTAKLKQYADVILLSGPDLQSGEWQQMTGQEISAVVNNIVEHCHSIGLGRGDKVVMQMGNNNAFVLTFFALLQLGVIPVMALPGHGQREILHFVKLTQARAWFVSAQSTSFDCHVFANELLNTVPTLKHVVVDGLDLKPHPSILSLLGFTKATEAQITALEFPGLAADPAEMALLLCSGGTTGIPKLIPRTHRDYLYNIKASAKLCELSSQDRYLVALPAAHNFPLACPGILGAIEVGAGVVMCPVPSPEIAFEYIENAGVTMTALVPTLVKTWLNYAALVTPPAACLNLLQVGGAKLDEATARRIGNELNCNLQQVFGMAEGLLNFTRDSDPNVLKFKTQGRPLSDLDEVRVVDEQGLDVAQGKCGELLTRGPYTIRGYYKEESANQKSFTTDGYYRTGDQVRRLSSGHLIVEGRIQEVLRRGGETISVETLEAHLACHHGIKDVAVVGLPCEQLGERTCAVIVSQDQNLPKLTLKDIRQYLAAQGVARYMLPDTVTYVEYIPLTVIGKIARKKLSAQIHLELNKQRQEIQTV</sequence>
<dbReference type="STRING" id="187330.AMS58_05175"/>
<dbReference type="Gene3D" id="3.40.50.12780">
    <property type="entry name" value="N-terminal domain of ligase-like"/>
    <property type="match status" value="1"/>
</dbReference>
<accession>A0A0N1F0R4</accession>
<evidence type="ECO:0000259" key="5">
    <source>
        <dbReference type="Pfam" id="PF00501"/>
    </source>
</evidence>
<gene>
    <name evidence="7" type="ORF">ADS77_01310</name>
</gene>
<dbReference type="InterPro" id="IPR045851">
    <property type="entry name" value="AMP-bd_C_sf"/>
</dbReference>
<reference evidence="7 8" key="1">
    <citation type="submission" date="2015-08" db="EMBL/GenBank/DDBJ databases">
        <title>Draft Genome Sequence of Pseudoalteromonas porphyrae UCD-SED14.</title>
        <authorList>
            <person name="Coil D.A."/>
            <person name="Jospin G."/>
            <person name="Lee R.D."/>
            <person name="Eisen J.A."/>
        </authorList>
    </citation>
    <scope>NUCLEOTIDE SEQUENCE [LARGE SCALE GENOMIC DNA]</scope>
    <source>
        <strain evidence="7 8">UCD-SED14</strain>
    </source>
</reference>
<evidence type="ECO:0000256" key="1">
    <source>
        <dbReference type="ARBA" id="ARBA00004924"/>
    </source>
</evidence>
<dbReference type="InterPro" id="IPR000873">
    <property type="entry name" value="AMP-dep_synth/lig_dom"/>
</dbReference>
<comment type="similarity">
    <text evidence="2">Belongs to the ATP-dependent AMP-binding enzyme family.</text>
</comment>
<dbReference type="OrthoDB" id="9803968at2"/>
<evidence type="ECO:0000256" key="4">
    <source>
        <dbReference type="SAM" id="Phobius"/>
    </source>
</evidence>
<organism evidence="7 8">
    <name type="scientific">Pseudoalteromonas porphyrae</name>
    <dbReference type="NCBI Taxonomy" id="187330"/>
    <lineage>
        <taxon>Bacteria</taxon>
        <taxon>Pseudomonadati</taxon>
        <taxon>Pseudomonadota</taxon>
        <taxon>Gammaproteobacteria</taxon>
        <taxon>Alteromonadales</taxon>
        <taxon>Pseudoalteromonadaceae</taxon>
        <taxon>Pseudoalteromonas</taxon>
    </lineage>
</organism>
<dbReference type="GO" id="GO:0031956">
    <property type="term" value="F:medium-chain fatty acid-CoA ligase activity"/>
    <property type="evidence" value="ECO:0007669"/>
    <property type="project" value="TreeGrafter"/>
</dbReference>
<name>A0A0N1F0R4_9GAMM</name>
<proteinExistence type="inferred from homology"/>
<dbReference type="PROSITE" id="PS00455">
    <property type="entry name" value="AMP_BINDING"/>
    <property type="match status" value="1"/>
</dbReference>
<comment type="caution">
    <text evidence="7">The sequence shown here is derived from an EMBL/GenBank/DDBJ whole genome shotgun (WGS) entry which is preliminary data.</text>
</comment>
<feature type="domain" description="AMP-dependent synthetase/ligase" evidence="5">
    <location>
        <begin position="43"/>
        <end position="417"/>
    </location>
</feature>
<comment type="pathway">
    <text evidence="1">Siderophore biosynthesis.</text>
</comment>
<dbReference type="AlphaFoldDB" id="A0A0N1F0R4"/>
<feature type="domain" description="AMP-binding enzyme C-terminal" evidence="6">
    <location>
        <begin position="469"/>
        <end position="546"/>
    </location>
</feature>
<keyword evidence="3" id="KW-0436">Ligase</keyword>
<dbReference type="Pfam" id="PF13193">
    <property type="entry name" value="AMP-binding_C"/>
    <property type="match status" value="1"/>
</dbReference>
<dbReference type="SUPFAM" id="SSF56801">
    <property type="entry name" value="Acetyl-CoA synthetase-like"/>
    <property type="match status" value="1"/>
</dbReference>